<evidence type="ECO:0000313" key="2">
    <source>
        <dbReference type="Proteomes" id="UP001243757"/>
    </source>
</evidence>
<sequence length="82" mass="8705">MSATTPAPLSPERAALEDQLLAAHTAGDKGRLIGLYCDAAHGAATEDERWFFLTQAYVFALDKGDARAASLQRQLAAAGRES</sequence>
<reference evidence="1 2" key="1">
    <citation type="submission" date="2023-05" db="EMBL/GenBank/DDBJ databases">
        <title>Pseudodonghicola sp. nov.</title>
        <authorList>
            <person name="Huang J."/>
        </authorList>
    </citation>
    <scope>NUCLEOTIDE SEQUENCE [LARGE SCALE GENOMIC DNA]</scope>
    <source>
        <strain evidence="1 2">IC7</strain>
    </source>
</reference>
<protein>
    <submittedName>
        <fullName evidence="1">Uncharacterized protein</fullName>
    </submittedName>
</protein>
<dbReference type="Proteomes" id="UP001243757">
    <property type="component" value="Unassembled WGS sequence"/>
</dbReference>
<evidence type="ECO:0000313" key="1">
    <source>
        <dbReference type="EMBL" id="MDK3016306.1"/>
    </source>
</evidence>
<gene>
    <name evidence="1" type="ORF">QO033_01380</name>
</gene>
<proteinExistence type="predicted"/>
<dbReference type="EMBL" id="JASNJD010000001">
    <property type="protein sequence ID" value="MDK3016306.1"/>
    <property type="molecule type" value="Genomic_DNA"/>
</dbReference>
<name>A0ABT7EVE3_9RHOB</name>
<dbReference type="RefSeq" id="WP_284479123.1">
    <property type="nucleotide sequence ID" value="NZ_JASNJD010000001.1"/>
</dbReference>
<comment type="caution">
    <text evidence="1">The sequence shown here is derived from an EMBL/GenBank/DDBJ whole genome shotgun (WGS) entry which is preliminary data.</text>
</comment>
<keyword evidence="2" id="KW-1185">Reference proteome</keyword>
<accession>A0ABT7EVE3</accession>
<organism evidence="1 2">
    <name type="scientific">Pseudodonghicola flavimaris</name>
    <dbReference type="NCBI Taxonomy" id="3050036"/>
    <lineage>
        <taxon>Bacteria</taxon>
        <taxon>Pseudomonadati</taxon>
        <taxon>Pseudomonadota</taxon>
        <taxon>Alphaproteobacteria</taxon>
        <taxon>Rhodobacterales</taxon>
        <taxon>Paracoccaceae</taxon>
        <taxon>Pseudodonghicola</taxon>
    </lineage>
</organism>